<evidence type="ECO:0000313" key="4">
    <source>
        <dbReference type="Proteomes" id="UP001595833"/>
    </source>
</evidence>
<gene>
    <name evidence="3" type="ORF">ACFPFM_09280</name>
</gene>
<accession>A0ABV9XV39</accession>
<keyword evidence="1" id="KW-0472">Membrane</keyword>
<protein>
    <submittedName>
        <fullName evidence="3">LPXTG cell wall anchor domain-containing protein</fullName>
    </submittedName>
</protein>
<organism evidence="3 4">
    <name type="scientific">Saccharothrix xinjiangensis</name>
    <dbReference type="NCBI Taxonomy" id="204798"/>
    <lineage>
        <taxon>Bacteria</taxon>
        <taxon>Bacillati</taxon>
        <taxon>Actinomycetota</taxon>
        <taxon>Actinomycetes</taxon>
        <taxon>Pseudonocardiales</taxon>
        <taxon>Pseudonocardiaceae</taxon>
        <taxon>Saccharothrix</taxon>
    </lineage>
</organism>
<feature type="chain" id="PRO_5047421500" evidence="2">
    <location>
        <begin position="25"/>
        <end position="145"/>
    </location>
</feature>
<dbReference type="PROSITE" id="PS51257">
    <property type="entry name" value="PROKAR_LIPOPROTEIN"/>
    <property type="match status" value="1"/>
</dbReference>
<keyword evidence="4" id="KW-1185">Reference proteome</keyword>
<keyword evidence="1" id="KW-1133">Transmembrane helix</keyword>
<dbReference type="EMBL" id="JBHSJB010000007">
    <property type="protein sequence ID" value="MFC5053946.1"/>
    <property type="molecule type" value="Genomic_DNA"/>
</dbReference>
<name>A0ABV9XV39_9PSEU</name>
<reference evidence="4" key="1">
    <citation type="journal article" date="2019" name="Int. J. Syst. Evol. Microbiol.">
        <title>The Global Catalogue of Microorganisms (GCM) 10K type strain sequencing project: providing services to taxonomists for standard genome sequencing and annotation.</title>
        <authorList>
            <consortium name="The Broad Institute Genomics Platform"/>
            <consortium name="The Broad Institute Genome Sequencing Center for Infectious Disease"/>
            <person name="Wu L."/>
            <person name="Ma J."/>
        </authorList>
    </citation>
    <scope>NUCLEOTIDE SEQUENCE [LARGE SCALE GENOMIC DNA]</scope>
    <source>
        <strain evidence="4">KCTC 12848</strain>
    </source>
</reference>
<evidence type="ECO:0000256" key="2">
    <source>
        <dbReference type="SAM" id="SignalP"/>
    </source>
</evidence>
<feature type="transmembrane region" description="Helical" evidence="1">
    <location>
        <begin position="120"/>
        <end position="140"/>
    </location>
</feature>
<sequence>MRRRLAVVACLGFGLLAAPGVASAGGCWDRGEPPCHGTTTAPTTTVDLSGTSAATTTTTTAVLVSGTSATAPTSGTEVTTVAPTTTAAVAVATATRPPTASAAHTAPGSTQALANTGPSALWLSVLGLGGVLSGALLVLFSRRRA</sequence>
<keyword evidence="1" id="KW-0812">Transmembrane</keyword>
<evidence type="ECO:0000256" key="1">
    <source>
        <dbReference type="SAM" id="Phobius"/>
    </source>
</evidence>
<comment type="caution">
    <text evidence="3">The sequence shown here is derived from an EMBL/GenBank/DDBJ whole genome shotgun (WGS) entry which is preliminary data.</text>
</comment>
<feature type="signal peptide" evidence="2">
    <location>
        <begin position="1"/>
        <end position="24"/>
    </location>
</feature>
<dbReference type="NCBIfam" id="TIGR01167">
    <property type="entry name" value="LPXTG_anchor"/>
    <property type="match status" value="1"/>
</dbReference>
<dbReference type="Proteomes" id="UP001595833">
    <property type="component" value="Unassembled WGS sequence"/>
</dbReference>
<evidence type="ECO:0000313" key="3">
    <source>
        <dbReference type="EMBL" id="MFC5053946.1"/>
    </source>
</evidence>
<dbReference type="RefSeq" id="WP_344036815.1">
    <property type="nucleotide sequence ID" value="NZ_BAAAKE010000005.1"/>
</dbReference>
<keyword evidence="2" id="KW-0732">Signal</keyword>
<proteinExistence type="predicted"/>